<gene>
    <name evidence="5" type="ORF">KUF71_004002</name>
</gene>
<organism evidence="5 6">
    <name type="scientific">Frankliniella fusca</name>
    <dbReference type="NCBI Taxonomy" id="407009"/>
    <lineage>
        <taxon>Eukaryota</taxon>
        <taxon>Metazoa</taxon>
        <taxon>Ecdysozoa</taxon>
        <taxon>Arthropoda</taxon>
        <taxon>Hexapoda</taxon>
        <taxon>Insecta</taxon>
        <taxon>Pterygota</taxon>
        <taxon>Neoptera</taxon>
        <taxon>Paraneoptera</taxon>
        <taxon>Thysanoptera</taxon>
        <taxon>Terebrantia</taxon>
        <taxon>Thripoidea</taxon>
        <taxon>Thripidae</taxon>
        <taxon>Frankliniella</taxon>
    </lineage>
</organism>
<keyword evidence="2" id="KW-0964">Secreted</keyword>
<reference evidence="5" key="2">
    <citation type="journal article" date="2023" name="BMC Genomics">
        <title>Pest status, molecular evolution, and epigenetic factors derived from the genome assembly of Frankliniella fusca, a thysanopteran phytovirus vector.</title>
        <authorList>
            <person name="Catto M.A."/>
            <person name="Labadie P.E."/>
            <person name="Jacobson A.L."/>
            <person name="Kennedy G.G."/>
            <person name="Srinivasan R."/>
            <person name="Hunt B.G."/>
        </authorList>
    </citation>
    <scope>NUCLEOTIDE SEQUENCE</scope>
    <source>
        <strain evidence="5">PL_HMW_Pooled</strain>
    </source>
</reference>
<dbReference type="PANTHER" id="PTHR11475:SF4">
    <property type="entry name" value="CHORION PEROXIDASE"/>
    <property type="match status" value="1"/>
</dbReference>
<dbReference type="InterPro" id="IPR010255">
    <property type="entry name" value="Haem_peroxidase_sf"/>
</dbReference>
<dbReference type="Proteomes" id="UP001219518">
    <property type="component" value="Unassembled WGS sequence"/>
</dbReference>
<keyword evidence="6" id="KW-1185">Reference proteome</keyword>
<comment type="caution">
    <text evidence="5">The sequence shown here is derived from an EMBL/GenBank/DDBJ whole genome shotgun (WGS) entry which is preliminary data.</text>
</comment>
<name>A0AAE1GVP9_9NEOP</name>
<evidence type="ECO:0000313" key="5">
    <source>
        <dbReference type="EMBL" id="KAK3909646.1"/>
    </source>
</evidence>
<keyword evidence="3 5" id="KW-0560">Oxidoreductase</keyword>
<comment type="subcellular location">
    <subcellularLocation>
        <location evidence="1">Secreted</location>
    </subcellularLocation>
</comment>
<proteinExistence type="predicted"/>
<keyword evidence="3 5" id="KW-0575">Peroxidase</keyword>
<dbReference type="EMBL" id="JAHWGI010000107">
    <property type="protein sequence ID" value="KAK3909646.1"/>
    <property type="molecule type" value="Genomic_DNA"/>
</dbReference>
<protein>
    <submittedName>
        <fullName evidence="5">Chorion peroxidase</fullName>
    </submittedName>
</protein>
<dbReference type="PROSITE" id="PS50292">
    <property type="entry name" value="PEROXIDASE_3"/>
    <property type="match status" value="1"/>
</dbReference>
<dbReference type="GO" id="GO:0004601">
    <property type="term" value="F:peroxidase activity"/>
    <property type="evidence" value="ECO:0007669"/>
    <property type="project" value="UniProtKB-KW"/>
</dbReference>
<dbReference type="GO" id="GO:0020037">
    <property type="term" value="F:heme binding"/>
    <property type="evidence" value="ECO:0007669"/>
    <property type="project" value="InterPro"/>
</dbReference>
<sequence>MVNGRTQKNANLLEKQTEGVQLGCPDTKRPCCRGSKSSGLLPTYRSLDGSCHKTDPTLGMAGTPFMRLLHPKYGDGNQSLRTSLIYGKQLPSPRVLVNTLFGDVQLPNQDVNHFFMNWGQLIAHDLTLTNTSIPKGQSSLRTSVSRTMIHNVCSYV</sequence>
<dbReference type="GO" id="GO:0005576">
    <property type="term" value="C:extracellular region"/>
    <property type="evidence" value="ECO:0007669"/>
    <property type="project" value="UniProtKB-SubCell"/>
</dbReference>
<dbReference type="Pfam" id="PF03098">
    <property type="entry name" value="An_peroxidase"/>
    <property type="match status" value="1"/>
</dbReference>
<evidence type="ECO:0000256" key="1">
    <source>
        <dbReference type="ARBA" id="ARBA00004613"/>
    </source>
</evidence>
<dbReference type="InterPro" id="IPR019791">
    <property type="entry name" value="Haem_peroxidase_animal"/>
</dbReference>
<reference evidence="5" key="1">
    <citation type="submission" date="2021-07" db="EMBL/GenBank/DDBJ databases">
        <authorList>
            <person name="Catto M.A."/>
            <person name="Jacobson A."/>
            <person name="Kennedy G."/>
            <person name="Labadie P."/>
            <person name="Hunt B.G."/>
            <person name="Srinivasan R."/>
        </authorList>
    </citation>
    <scope>NUCLEOTIDE SEQUENCE</scope>
    <source>
        <strain evidence="5">PL_HMW_Pooled</strain>
        <tissue evidence="5">Head</tissue>
    </source>
</reference>
<evidence type="ECO:0000313" key="6">
    <source>
        <dbReference type="Proteomes" id="UP001219518"/>
    </source>
</evidence>
<dbReference type="AlphaFoldDB" id="A0AAE1GVP9"/>
<dbReference type="InterPro" id="IPR037120">
    <property type="entry name" value="Haem_peroxidase_sf_animal"/>
</dbReference>
<dbReference type="PANTHER" id="PTHR11475">
    <property type="entry name" value="OXIDASE/PEROXIDASE"/>
    <property type="match status" value="1"/>
</dbReference>
<keyword evidence="4" id="KW-0325">Glycoprotein</keyword>
<accession>A0AAE1GVP9</accession>
<evidence type="ECO:0000256" key="3">
    <source>
        <dbReference type="ARBA" id="ARBA00022559"/>
    </source>
</evidence>
<evidence type="ECO:0000256" key="2">
    <source>
        <dbReference type="ARBA" id="ARBA00022525"/>
    </source>
</evidence>
<dbReference type="Gene3D" id="1.10.640.10">
    <property type="entry name" value="Haem peroxidase domain superfamily, animal type"/>
    <property type="match status" value="1"/>
</dbReference>
<dbReference type="GO" id="GO:0006979">
    <property type="term" value="P:response to oxidative stress"/>
    <property type="evidence" value="ECO:0007669"/>
    <property type="project" value="InterPro"/>
</dbReference>
<evidence type="ECO:0000256" key="4">
    <source>
        <dbReference type="ARBA" id="ARBA00023180"/>
    </source>
</evidence>
<dbReference type="SUPFAM" id="SSF48113">
    <property type="entry name" value="Heme-dependent peroxidases"/>
    <property type="match status" value="1"/>
</dbReference>